<dbReference type="PANTHER" id="PTHR31286:SF180">
    <property type="entry name" value="OS10G0362600 PROTEIN"/>
    <property type="match status" value="1"/>
</dbReference>
<dbReference type="Proteomes" id="UP000233837">
    <property type="component" value="Unassembled WGS sequence"/>
</dbReference>
<feature type="compositionally biased region" description="Low complexity" evidence="1">
    <location>
        <begin position="334"/>
        <end position="350"/>
    </location>
</feature>
<feature type="compositionally biased region" description="Basic residues" evidence="1">
    <location>
        <begin position="442"/>
        <end position="460"/>
    </location>
</feature>
<dbReference type="PANTHER" id="PTHR31286">
    <property type="entry name" value="GLYCINE-RICH CELL WALL STRUCTURAL PROTEIN 1.8-LIKE"/>
    <property type="match status" value="1"/>
</dbReference>
<evidence type="ECO:0000259" key="2">
    <source>
        <dbReference type="Pfam" id="PF14111"/>
    </source>
</evidence>
<feature type="domain" description="DUF4283" evidence="2">
    <location>
        <begin position="64"/>
        <end position="147"/>
    </location>
</feature>
<evidence type="ECO:0000313" key="4">
    <source>
        <dbReference type="Proteomes" id="UP000233837"/>
    </source>
</evidence>
<dbReference type="AlphaFoldDB" id="A0A2I0W9A7"/>
<sequence length="460" mass="49984">MDLPPKDFPPLTSSSLLGAAPILPPLSYASNLAASPSPREEWPLSYVKPAKKLSFIMDDLNEGKALWNLSLVGYSLGPRPYYERLLASMERAWKLKGSLSLLSLADDFFLLKFTAVEDYNMVWSGGPWFLLGRPFIVQRWNPRFQPTRDEFASIPLWIKVLNLPLALWTPAGISKIASFIGEPLYVDTLTAKRNRLTFARICVIVDINYDLPEVIPLEIDGADLNLSVVYDWKPTKCEGCGSLVHPFALCPKNPAPKTSLPTKTVLRGISKSRNPSKLLSPPSRGKSSIPKIPPSIPTVPTSINVDKPVEQLSSDVNEASPKLLVTASSPGFGSKPSNKSNSSLPNLNLPQPATSSTSVHSDHLNLLPPQVILANSFDSLPLEDPLDEVIPVENPDGKPNVDEDFLSSSKAAGEVVQPSPTKINTSPTSSTSTKVSVQSKSPSKKGKSKAKTAKKAKPHK</sequence>
<dbReference type="EMBL" id="KZ502842">
    <property type="protein sequence ID" value="PKU72247.1"/>
    <property type="molecule type" value="Genomic_DNA"/>
</dbReference>
<accession>A0A2I0W9A7</accession>
<name>A0A2I0W9A7_9ASPA</name>
<feature type="region of interest" description="Disordered" evidence="1">
    <location>
        <begin position="327"/>
        <end position="361"/>
    </location>
</feature>
<reference evidence="3 4" key="1">
    <citation type="journal article" date="2016" name="Sci. Rep.">
        <title>The Dendrobium catenatum Lindl. genome sequence provides insights into polysaccharide synthase, floral development and adaptive evolution.</title>
        <authorList>
            <person name="Zhang G.Q."/>
            <person name="Xu Q."/>
            <person name="Bian C."/>
            <person name="Tsai W.C."/>
            <person name="Yeh C.M."/>
            <person name="Liu K.W."/>
            <person name="Yoshida K."/>
            <person name="Zhang L.S."/>
            <person name="Chang S.B."/>
            <person name="Chen F."/>
            <person name="Shi Y."/>
            <person name="Su Y.Y."/>
            <person name="Zhang Y.Q."/>
            <person name="Chen L.J."/>
            <person name="Yin Y."/>
            <person name="Lin M."/>
            <person name="Huang H."/>
            <person name="Deng H."/>
            <person name="Wang Z.W."/>
            <person name="Zhu S.L."/>
            <person name="Zhao X."/>
            <person name="Deng C."/>
            <person name="Niu S.C."/>
            <person name="Huang J."/>
            <person name="Wang M."/>
            <person name="Liu G.H."/>
            <person name="Yang H.J."/>
            <person name="Xiao X.J."/>
            <person name="Hsiao Y.Y."/>
            <person name="Wu W.L."/>
            <person name="Chen Y.Y."/>
            <person name="Mitsuda N."/>
            <person name="Ohme-Takagi M."/>
            <person name="Luo Y.B."/>
            <person name="Van de Peer Y."/>
            <person name="Liu Z.J."/>
        </authorList>
    </citation>
    <scope>NUCLEOTIDE SEQUENCE [LARGE SCALE GENOMIC DNA]</scope>
    <source>
        <tissue evidence="3">The whole plant</tissue>
    </source>
</reference>
<feature type="region of interest" description="Disordered" evidence="1">
    <location>
        <begin position="387"/>
        <end position="460"/>
    </location>
</feature>
<dbReference type="InterPro" id="IPR040256">
    <property type="entry name" value="At4g02000-like"/>
</dbReference>
<evidence type="ECO:0000313" key="3">
    <source>
        <dbReference type="EMBL" id="PKU72247.1"/>
    </source>
</evidence>
<feature type="region of interest" description="Disordered" evidence="1">
    <location>
        <begin position="271"/>
        <end position="303"/>
    </location>
</feature>
<proteinExistence type="predicted"/>
<feature type="compositionally biased region" description="Low complexity" evidence="1">
    <location>
        <begin position="280"/>
        <end position="290"/>
    </location>
</feature>
<gene>
    <name evidence="3" type="ORF">MA16_Dca006247</name>
</gene>
<dbReference type="Pfam" id="PF14111">
    <property type="entry name" value="DUF4283"/>
    <property type="match status" value="1"/>
</dbReference>
<feature type="compositionally biased region" description="Low complexity" evidence="1">
    <location>
        <begin position="418"/>
        <end position="441"/>
    </location>
</feature>
<dbReference type="STRING" id="906689.A0A2I0W9A7"/>
<reference evidence="3 4" key="2">
    <citation type="journal article" date="2017" name="Nature">
        <title>The Apostasia genome and the evolution of orchids.</title>
        <authorList>
            <person name="Zhang G.Q."/>
            <person name="Liu K.W."/>
            <person name="Li Z."/>
            <person name="Lohaus R."/>
            <person name="Hsiao Y.Y."/>
            <person name="Niu S.C."/>
            <person name="Wang J.Y."/>
            <person name="Lin Y.C."/>
            <person name="Xu Q."/>
            <person name="Chen L.J."/>
            <person name="Yoshida K."/>
            <person name="Fujiwara S."/>
            <person name="Wang Z.W."/>
            <person name="Zhang Y.Q."/>
            <person name="Mitsuda N."/>
            <person name="Wang M."/>
            <person name="Liu G.H."/>
            <person name="Pecoraro L."/>
            <person name="Huang H.X."/>
            <person name="Xiao X.J."/>
            <person name="Lin M."/>
            <person name="Wu X.Y."/>
            <person name="Wu W.L."/>
            <person name="Chen Y.Y."/>
            <person name="Chang S.B."/>
            <person name="Sakamoto S."/>
            <person name="Ohme-Takagi M."/>
            <person name="Yagi M."/>
            <person name="Zeng S.J."/>
            <person name="Shen C.Y."/>
            <person name="Yeh C.M."/>
            <person name="Luo Y.B."/>
            <person name="Tsai W.C."/>
            <person name="Van de Peer Y."/>
            <person name="Liu Z.J."/>
        </authorList>
    </citation>
    <scope>NUCLEOTIDE SEQUENCE [LARGE SCALE GENOMIC DNA]</scope>
    <source>
        <tissue evidence="3">The whole plant</tissue>
    </source>
</reference>
<keyword evidence="4" id="KW-1185">Reference proteome</keyword>
<protein>
    <recommendedName>
        <fullName evidence="2">DUF4283 domain-containing protein</fullName>
    </recommendedName>
</protein>
<organism evidence="3 4">
    <name type="scientific">Dendrobium catenatum</name>
    <dbReference type="NCBI Taxonomy" id="906689"/>
    <lineage>
        <taxon>Eukaryota</taxon>
        <taxon>Viridiplantae</taxon>
        <taxon>Streptophyta</taxon>
        <taxon>Embryophyta</taxon>
        <taxon>Tracheophyta</taxon>
        <taxon>Spermatophyta</taxon>
        <taxon>Magnoliopsida</taxon>
        <taxon>Liliopsida</taxon>
        <taxon>Asparagales</taxon>
        <taxon>Orchidaceae</taxon>
        <taxon>Epidendroideae</taxon>
        <taxon>Malaxideae</taxon>
        <taxon>Dendrobiinae</taxon>
        <taxon>Dendrobium</taxon>
    </lineage>
</organism>
<dbReference type="InterPro" id="IPR025558">
    <property type="entry name" value="DUF4283"/>
</dbReference>
<evidence type="ECO:0000256" key="1">
    <source>
        <dbReference type="SAM" id="MobiDB-lite"/>
    </source>
</evidence>